<evidence type="ECO:0000313" key="5">
    <source>
        <dbReference type="Proteomes" id="UP001501710"/>
    </source>
</evidence>
<dbReference type="Pfam" id="PF00378">
    <property type="entry name" value="ECH_1"/>
    <property type="match status" value="1"/>
</dbReference>
<comment type="similarity">
    <text evidence="1">Belongs to the enoyl-CoA hydratase/isomerase family.</text>
</comment>
<organism evidence="4 5">
    <name type="scientific">Actinomadura meridiana</name>
    <dbReference type="NCBI Taxonomy" id="559626"/>
    <lineage>
        <taxon>Bacteria</taxon>
        <taxon>Bacillati</taxon>
        <taxon>Actinomycetota</taxon>
        <taxon>Actinomycetes</taxon>
        <taxon>Streptosporangiales</taxon>
        <taxon>Thermomonosporaceae</taxon>
        <taxon>Actinomadura</taxon>
    </lineage>
</organism>
<dbReference type="EMBL" id="BAABAS010000006">
    <property type="protein sequence ID" value="GAA4231826.1"/>
    <property type="molecule type" value="Genomic_DNA"/>
</dbReference>
<comment type="caution">
    <text evidence="4">The sequence shown here is derived from an EMBL/GenBank/DDBJ whole genome shotgun (WGS) entry which is preliminary data.</text>
</comment>
<dbReference type="Gene3D" id="3.90.226.10">
    <property type="entry name" value="2-enoyl-CoA Hydratase, Chain A, domain 1"/>
    <property type="match status" value="1"/>
</dbReference>
<accession>A0ABP8C131</accession>
<evidence type="ECO:0000256" key="2">
    <source>
        <dbReference type="ARBA" id="ARBA00023098"/>
    </source>
</evidence>
<dbReference type="CDD" id="cd06558">
    <property type="entry name" value="crotonase-like"/>
    <property type="match status" value="1"/>
</dbReference>
<dbReference type="RefSeq" id="WP_344896258.1">
    <property type="nucleotide sequence ID" value="NZ_BAABAS010000006.1"/>
</dbReference>
<dbReference type="SUPFAM" id="SSF52096">
    <property type="entry name" value="ClpP/crotonase"/>
    <property type="match status" value="1"/>
</dbReference>
<keyword evidence="3" id="KW-0456">Lyase</keyword>
<name>A0ABP8C131_9ACTN</name>
<proteinExistence type="inferred from homology"/>
<dbReference type="PANTHER" id="PTHR11941">
    <property type="entry name" value="ENOYL-COA HYDRATASE-RELATED"/>
    <property type="match status" value="1"/>
</dbReference>
<keyword evidence="5" id="KW-1185">Reference proteome</keyword>
<sequence>MTEDEPVLVREADGVAHVVLNRPEARNALNLPMCHGLSEAFTRLDADDSVGTVLLRANGPAFCAGADLKERDGRDENWVRARRIASFAAYEAIERCSKPVVALVHGAVVGSGGEMAMSCDFIVAADDATFRFPEAHWGTVGATQRLQRVIGKRRAKELLFTSRVMPVDEAADVGLVARTVPAAELLAAGEKIAATIAGAPRLAMALTKQAIDLGSETDLAKGIRIEMSAIERCLADGGWRGGVEDFAAAMRESRARSTAQEGN</sequence>
<dbReference type="Proteomes" id="UP001501710">
    <property type="component" value="Unassembled WGS sequence"/>
</dbReference>
<evidence type="ECO:0000256" key="1">
    <source>
        <dbReference type="ARBA" id="ARBA00005254"/>
    </source>
</evidence>
<reference evidence="5" key="1">
    <citation type="journal article" date="2019" name="Int. J. Syst. Evol. Microbiol.">
        <title>The Global Catalogue of Microorganisms (GCM) 10K type strain sequencing project: providing services to taxonomists for standard genome sequencing and annotation.</title>
        <authorList>
            <consortium name="The Broad Institute Genomics Platform"/>
            <consortium name="The Broad Institute Genome Sequencing Center for Infectious Disease"/>
            <person name="Wu L."/>
            <person name="Ma J."/>
        </authorList>
    </citation>
    <scope>NUCLEOTIDE SEQUENCE [LARGE SCALE GENOMIC DNA]</scope>
    <source>
        <strain evidence="5">JCM 17440</strain>
    </source>
</reference>
<keyword evidence="2" id="KW-0443">Lipid metabolism</keyword>
<evidence type="ECO:0000313" key="4">
    <source>
        <dbReference type="EMBL" id="GAA4231826.1"/>
    </source>
</evidence>
<dbReference type="InterPro" id="IPR029045">
    <property type="entry name" value="ClpP/crotonase-like_dom_sf"/>
</dbReference>
<evidence type="ECO:0000256" key="3">
    <source>
        <dbReference type="ARBA" id="ARBA00023239"/>
    </source>
</evidence>
<dbReference type="PANTHER" id="PTHR11941:SF169">
    <property type="entry name" value="(7AS)-7A-METHYL-1,5-DIOXO-2,3,5,6,7,7A-HEXAHYDRO-1H-INDENE-CARBOXYL-COA HYDROLASE"/>
    <property type="match status" value="1"/>
</dbReference>
<protein>
    <submittedName>
        <fullName evidence="4">Enoyl-CoA hydratase</fullName>
    </submittedName>
</protein>
<dbReference type="InterPro" id="IPR001753">
    <property type="entry name" value="Enoyl-CoA_hydra/iso"/>
</dbReference>
<gene>
    <name evidence="4" type="ORF">GCM10022254_30130</name>
</gene>